<evidence type="ECO:0000256" key="1">
    <source>
        <dbReference type="SAM" id="MobiDB-lite"/>
    </source>
</evidence>
<protein>
    <submittedName>
        <fullName evidence="2">Uncharacterized protein</fullName>
    </submittedName>
</protein>
<sequence length="56" mass="5788">MSSDKPDMRPVAMPAGGPSSGTTPPVSPHHIAIAPTVPHLDSSPIKTRTDTARVTD</sequence>
<dbReference type="EMBL" id="BMMP01000005">
    <property type="protein sequence ID" value="GGO47565.1"/>
    <property type="molecule type" value="Genomic_DNA"/>
</dbReference>
<organism evidence="2 3">
    <name type="scientific">Streptomyces daqingensis</name>
    <dbReference type="NCBI Taxonomy" id="1472640"/>
    <lineage>
        <taxon>Bacteria</taxon>
        <taxon>Bacillati</taxon>
        <taxon>Actinomycetota</taxon>
        <taxon>Actinomycetes</taxon>
        <taxon>Kitasatosporales</taxon>
        <taxon>Streptomycetaceae</taxon>
        <taxon>Streptomyces</taxon>
    </lineage>
</organism>
<evidence type="ECO:0000313" key="2">
    <source>
        <dbReference type="EMBL" id="GGO47565.1"/>
    </source>
</evidence>
<gene>
    <name evidence="2" type="ORF">GCM10012287_20520</name>
</gene>
<feature type="region of interest" description="Disordered" evidence="1">
    <location>
        <begin position="1"/>
        <end position="56"/>
    </location>
</feature>
<feature type="compositionally biased region" description="Low complexity" evidence="1">
    <location>
        <begin position="14"/>
        <end position="24"/>
    </location>
</feature>
<feature type="compositionally biased region" description="Basic and acidic residues" evidence="1">
    <location>
        <begin position="47"/>
        <end position="56"/>
    </location>
</feature>
<reference evidence="3" key="1">
    <citation type="journal article" date="2019" name="Int. J. Syst. Evol. Microbiol.">
        <title>The Global Catalogue of Microorganisms (GCM) 10K type strain sequencing project: providing services to taxonomists for standard genome sequencing and annotation.</title>
        <authorList>
            <consortium name="The Broad Institute Genomics Platform"/>
            <consortium name="The Broad Institute Genome Sequencing Center for Infectious Disease"/>
            <person name="Wu L."/>
            <person name="Ma J."/>
        </authorList>
    </citation>
    <scope>NUCLEOTIDE SEQUENCE [LARGE SCALE GENOMIC DNA]</scope>
    <source>
        <strain evidence="3">CGMCC 4.7178</strain>
    </source>
</reference>
<accession>A0ABQ2M736</accession>
<proteinExistence type="predicted"/>
<name>A0ABQ2M736_9ACTN</name>
<comment type="caution">
    <text evidence="2">The sequence shown here is derived from an EMBL/GenBank/DDBJ whole genome shotgun (WGS) entry which is preliminary data.</text>
</comment>
<evidence type="ECO:0000313" key="3">
    <source>
        <dbReference type="Proteomes" id="UP000631535"/>
    </source>
</evidence>
<dbReference type="Proteomes" id="UP000631535">
    <property type="component" value="Unassembled WGS sequence"/>
</dbReference>
<keyword evidence="3" id="KW-1185">Reference proteome</keyword>